<sequence length="591" mass="70271">MSNLQTEKSDNTGLESPVDVNADIHKQKCKDHTDENQSFYCEKHSVCICGRCVFSNHFSCLETVVDLNNVQHDEEHVNKSVSTLQVLDEEIDHIMAEIDEKRQKNDACRSNYEKDINEFHGALVQQLKMLMIKAEQESDNLHKQNTDVLDETALKCKEHKQVLRQHIQYLDELKHKKHYKQLFVVLKRLEKNINSFKDKNVRFRHENHIYQYEFVRNFKIDKLIEEDQHIGKLKIKCDGSDEVIEIVEEKVACVSDIGMQDKKNEEKTPDEEENSKSCRLEHEDFEGLQCDYCEKLERLKELEESIRKREEMLINKEIQFDEQLKCLKEKDMTISELEKSINAEKERCNSLKRVYEQKIKKLQEDLGKREITQQHELEKRINFEKEKCNSMKREDELMIKKLKDELSVSEQKVKQLQEQEKRIVLKKEKCESLKREDEQLIKKIQAELAVSEERIQQLQEKEKRLNFEKDKCESTKRGFEQLIKNQQAESAVSSQKIQQLQEKEKRLNFEKDKCESTKRGYEQLIKNQQEELAVSAQKIQQLQEKEKRLNFEKDKCESTKRGYEQLIKNQQEELAVFCTADSTISRNRKTT</sequence>
<dbReference type="SUPFAM" id="SSF57845">
    <property type="entry name" value="B-box zinc-binding domain"/>
    <property type="match status" value="1"/>
</dbReference>
<feature type="coiled-coil region" evidence="1">
    <location>
        <begin position="84"/>
        <end position="144"/>
    </location>
</feature>
<evidence type="ECO:0000256" key="1">
    <source>
        <dbReference type="SAM" id="Coils"/>
    </source>
</evidence>
<reference evidence="2" key="1">
    <citation type="journal article" date="2019" name="bioRxiv">
        <title>The Genome of the Zebra Mussel, Dreissena polymorpha: A Resource for Invasive Species Research.</title>
        <authorList>
            <person name="McCartney M.A."/>
            <person name="Auch B."/>
            <person name="Kono T."/>
            <person name="Mallez S."/>
            <person name="Zhang Y."/>
            <person name="Obille A."/>
            <person name="Becker A."/>
            <person name="Abrahante J.E."/>
            <person name="Garbe J."/>
            <person name="Badalamenti J.P."/>
            <person name="Herman A."/>
            <person name="Mangelson H."/>
            <person name="Liachko I."/>
            <person name="Sullivan S."/>
            <person name="Sone E.D."/>
            <person name="Koren S."/>
            <person name="Silverstein K.A.T."/>
            <person name="Beckman K.B."/>
            <person name="Gohl D.M."/>
        </authorList>
    </citation>
    <scope>NUCLEOTIDE SEQUENCE</scope>
    <source>
        <strain evidence="2">Duluth1</strain>
        <tissue evidence="2">Whole animal</tissue>
    </source>
</reference>
<organism evidence="2 3">
    <name type="scientific">Dreissena polymorpha</name>
    <name type="common">Zebra mussel</name>
    <name type="synonym">Mytilus polymorpha</name>
    <dbReference type="NCBI Taxonomy" id="45954"/>
    <lineage>
        <taxon>Eukaryota</taxon>
        <taxon>Metazoa</taxon>
        <taxon>Spiralia</taxon>
        <taxon>Lophotrochozoa</taxon>
        <taxon>Mollusca</taxon>
        <taxon>Bivalvia</taxon>
        <taxon>Autobranchia</taxon>
        <taxon>Heteroconchia</taxon>
        <taxon>Euheterodonta</taxon>
        <taxon>Imparidentia</taxon>
        <taxon>Neoheterodontei</taxon>
        <taxon>Myida</taxon>
        <taxon>Dreissenoidea</taxon>
        <taxon>Dreissenidae</taxon>
        <taxon>Dreissena</taxon>
    </lineage>
</organism>
<protein>
    <submittedName>
        <fullName evidence="2">Uncharacterized protein</fullName>
    </submittedName>
</protein>
<keyword evidence="1" id="KW-0175">Coiled coil</keyword>
<dbReference type="AlphaFoldDB" id="A0A9D4FA23"/>
<accession>A0A9D4FA23</accession>
<name>A0A9D4FA23_DREPO</name>
<gene>
    <name evidence="2" type="ORF">DPMN_147538</name>
</gene>
<feature type="coiled-coil region" evidence="1">
    <location>
        <begin position="179"/>
        <end position="206"/>
    </location>
</feature>
<feature type="coiled-coil region" evidence="1">
    <location>
        <begin position="296"/>
        <end position="573"/>
    </location>
</feature>
<keyword evidence="3" id="KW-1185">Reference proteome</keyword>
<comment type="caution">
    <text evidence="2">The sequence shown here is derived from an EMBL/GenBank/DDBJ whole genome shotgun (WGS) entry which is preliminary data.</text>
</comment>
<reference evidence="2" key="2">
    <citation type="submission" date="2020-11" db="EMBL/GenBank/DDBJ databases">
        <authorList>
            <person name="McCartney M.A."/>
            <person name="Auch B."/>
            <person name="Kono T."/>
            <person name="Mallez S."/>
            <person name="Becker A."/>
            <person name="Gohl D.M."/>
            <person name="Silverstein K.A.T."/>
            <person name="Koren S."/>
            <person name="Bechman K.B."/>
            <person name="Herman A."/>
            <person name="Abrahante J.E."/>
            <person name="Garbe J."/>
        </authorList>
    </citation>
    <scope>NUCLEOTIDE SEQUENCE</scope>
    <source>
        <strain evidence="2">Duluth1</strain>
        <tissue evidence="2">Whole animal</tissue>
    </source>
</reference>
<proteinExistence type="predicted"/>
<evidence type="ECO:0000313" key="2">
    <source>
        <dbReference type="EMBL" id="KAH3794009.1"/>
    </source>
</evidence>
<dbReference type="Proteomes" id="UP000828390">
    <property type="component" value="Unassembled WGS sequence"/>
</dbReference>
<dbReference type="EMBL" id="JAIWYP010000007">
    <property type="protein sequence ID" value="KAH3794009.1"/>
    <property type="molecule type" value="Genomic_DNA"/>
</dbReference>
<dbReference type="CDD" id="cd19756">
    <property type="entry name" value="Bbox2"/>
    <property type="match status" value="1"/>
</dbReference>
<evidence type="ECO:0000313" key="3">
    <source>
        <dbReference type="Proteomes" id="UP000828390"/>
    </source>
</evidence>